<dbReference type="PANTHER" id="PTHR31008">
    <property type="entry name" value="COP1-INTERACTING PROTEIN-RELATED"/>
    <property type="match status" value="1"/>
</dbReference>
<gene>
    <name evidence="1" type="ORF">SELMODRAFT_85048</name>
</gene>
<dbReference type="eggNOG" id="ENOG502QUP9">
    <property type="taxonomic scope" value="Eukaryota"/>
</dbReference>
<dbReference type="EMBL" id="GL377571">
    <property type="protein sequence ID" value="EFJ33251.1"/>
    <property type="molecule type" value="Genomic_DNA"/>
</dbReference>
<keyword evidence="2" id="KW-1185">Reference proteome</keyword>
<protein>
    <submittedName>
        <fullName evidence="1">Uncharacterized protein</fullName>
    </submittedName>
</protein>
<dbReference type="OrthoDB" id="2020180at2759"/>
<dbReference type="Proteomes" id="UP000001514">
    <property type="component" value="Unassembled WGS sequence"/>
</dbReference>
<sequence length="128" mass="14510">MKADIVLDFAVFQLTPTRTRCELLISSHGVSEKLASGLLKPFLAHLRAAEEQIAVGGYSIRLEPPIDGNQGKASWFTKGTMQRFVRFVSTPEVLERVSVVETELIQLEEELCNYTNEVTLLFFKWFSE</sequence>
<dbReference type="OMA" id="NVINTIM"/>
<evidence type="ECO:0000313" key="2">
    <source>
        <dbReference type="Proteomes" id="UP000001514"/>
    </source>
</evidence>
<evidence type="ECO:0000313" key="1">
    <source>
        <dbReference type="EMBL" id="EFJ33251.1"/>
    </source>
</evidence>
<dbReference type="PANTHER" id="PTHR31008:SF2">
    <property type="entry name" value="COP1-INTERACTING PROTEIN-LIKE PROTEIN"/>
    <property type="match status" value="1"/>
</dbReference>
<reference evidence="1 2" key="1">
    <citation type="journal article" date="2011" name="Science">
        <title>The Selaginella genome identifies genetic changes associated with the evolution of vascular plants.</title>
        <authorList>
            <person name="Banks J.A."/>
            <person name="Nishiyama T."/>
            <person name="Hasebe M."/>
            <person name="Bowman J.L."/>
            <person name="Gribskov M."/>
            <person name="dePamphilis C."/>
            <person name="Albert V.A."/>
            <person name="Aono N."/>
            <person name="Aoyama T."/>
            <person name="Ambrose B.A."/>
            <person name="Ashton N.W."/>
            <person name="Axtell M.J."/>
            <person name="Barker E."/>
            <person name="Barker M.S."/>
            <person name="Bennetzen J.L."/>
            <person name="Bonawitz N.D."/>
            <person name="Chapple C."/>
            <person name="Cheng C."/>
            <person name="Correa L.G."/>
            <person name="Dacre M."/>
            <person name="DeBarry J."/>
            <person name="Dreyer I."/>
            <person name="Elias M."/>
            <person name="Engstrom E.M."/>
            <person name="Estelle M."/>
            <person name="Feng L."/>
            <person name="Finet C."/>
            <person name="Floyd S.K."/>
            <person name="Frommer W.B."/>
            <person name="Fujita T."/>
            <person name="Gramzow L."/>
            <person name="Gutensohn M."/>
            <person name="Harholt J."/>
            <person name="Hattori M."/>
            <person name="Heyl A."/>
            <person name="Hirai T."/>
            <person name="Hiwatashi Y."/>
            <person name="Ishikawa M."/>
            <person name="Iwata M."/>
            <person name="Karol K.G."/>
            <person name="Koehler B."/>
            <person name="Kolukisaoglu U."/>
            <person name="Kubo M."/>
            <person name="Kurata T."/>
            <person name="Lalonde S."/>
            <person name="Li K."/>
            <person name="Li Y."/>
            <person name="Litt A."/>
            <person name="Lyons E."/>
            <person name="Manning G."/>
            <person name="Maruyama T."/>
            <person name="Michael T.P."/>
            <person name="Mikami K."/>
            <person name="Miyazaki S."/>
            <person name="Morinaga S."/>
            <person name="Murata T."/>
            <person name="Mueller-Roeber B."/>
            <person name="Nelson D.R."/>
            <person name="Obara M."/>
            <person name="Oguri Y."/>
            <person name="Olmstead R.G."/>
            <person name="Onodera N."/>
            <person name="Petersen B.L."/>
            <person name="Pils B."/>
            <person name="Prigge M."/>
            <person name="Rensing S.A."/>
            <person name="Riano-Pachon D.M."/>
            <person name="Roberts A.W."/>
            <person name="Sato Y."/>
            <person name="Scheller H.V."/>
            <person name="Schulz B."/>
            <person name="Schulz C."/>
            <person name="Shakirov E.V."/>
            <person name="Shibagaki N."/>
            <person name="Shinohara N."/>
            <person name="Shippen D.E."/>
            <person name="Soerensen I."/>
            <person name="Sotooka R."/>
            <person name="Sugimoto N."/>
            <person name="Sugita M."/>
            <person name="Sumikawa N."/>
            <person name="Tanurdzic M."/>
            <person name="Theissen G."/>
            <person name="Ulvskov P."/>
            <person name="Wakazuki S."/>
            <person name="Weng J.K."/>
            <person name="Willats W.W."/>
            <person name="Wipf D."/>
            <person name="Wolf P.G."/>
            <person name="Yang L."/>
            <person name="Zimmer A.D."/>
            <person name="Zhu Q."/>
            <person name="Mitros T."/>
            <person name="Hellsten U."/>
            <person name="Loque D."/>
            <person name="Otillar R."/>
            <person name="Salamov A."/>
            <person name="Schmutz J."/>
            <person name="Shapiro H."/>
            <person name="Lindquist E."/>
            <person name="Lucas S."/>
            <person name="Rokhsar D."/>
            <person name="Grigoriev I.V."/>
        </authorList>
    </citation>
    <scope>NUCLEOTIDE SEQUENCE [LARGE SCALE GENOMIC DNA]</scope>
</reference>
<organism evidence="2">
    <name type="scientific">Selaginella moellendorffii</name>
    <name type="common">Spikemoss</name>
    <dbReference type="NCBI Taxonomy" id="88036"/>
    <lineage>
        <taxon>Eukaryota</taxon>
        <taxon>Viridiplantae</taxon>
        <taxon>Streptophyta</taxon>
        <taxon>Embryophyta</taxon>
        <taxon>Tracheophyta</taxon>
        <taxon>Lycopodiopsida</taxon>
        <taxon>Selaginellales</taxon>
        <taxon>Selaginellaceae</taxon>
        <taxon>Selaginella</taxon>
    </lineage>
</organism>
<dbReference type="Gramene" id="EFJ33251">
    <property type="protein sequence ID" value="EFJ33251"/>
    <property type="gene ID" value="SELMODRAFT_85048"/>
</dbReference>
<dbReference type="KEGG" id="smo:SELMODRAFT_85048"/>
<name>D8R3C3_SELML</name>
<dbReference type="InParanoid" id="D8R3C3"/>
<dbReference type="AlphaFoldDB" id="D8R3C3"/>
<dbReference type="STRING" id="88036.D8R3C3"/>
<accession>D8R3C3</accession>
<proteinExistence type="predicted"/>
<dbReference type="HOGENOM" id="CLU_137597_0_0_1"/>